<dbReference type="Pfam" id="PF00044">
    <property type="entry name" value="Gp_dh_N"/>
    <property type="match status" value="1"/>
</dbReference>
<keyword evidence="5" id="KW-0547">Nucleotide-binding</keyword>
<dbReference type="Gene3D" id="3.40.50.720">
    <property type="entry name" value="NAD(P)-binding Rossmann-like Domain"/>
    <property type="match status" value="1"/>
</dbReference>
<dbReference type="InterPro" id="IPR020831">
    <property type="entry name" value="GlycerAld/Erythrose_P_DH"/>
</dbReference>
<evidence type="ECO:0000256" key="7">
    <source>
        <dbReference type="RuleBase" id="RU000397"/>
    </source>
</evidence>
<dbReference type="PROSITE" id="PS00071">
    <property type="entry name" value="GAPDH"/>
    <property type="match status" value="1"/>
</dbReference>
<dbReference type="PRINTS" id="PR00078">
    <property type="entry name" value="G3PDHDRGNASE"/>
</dbReference>
<feature type="site" description="Activates thiol group during catalysis" evidence="6">
    <location>
        <position position="181"/>
    </location>
</feature>
<evidence type="ECO:0000313" key="10">
    <source>
        <dbReference type="EMBL" id="VEJ34941.1"/>
    </source>
</evidence>
<evidence type="ECO:0000259" key="9">
    <source>
        <dbReference type="SMART" id="SM00846"/>
    </source>
</evidence>
<dbReference type="EC" id="1.2.1.-" evidence="8"/>
<dbReference type="AlphaFoldDB" id="A0A448V0A8"/>
<dbReference type="CDD" id="cd05214">
    <property type="entry name" value="GAPDH_I_N"/>
    <property type="match status" value="1"/>
</dbReference>
<dbReference type="Pfam" id="PF02800">
    <property type="entry name" value="Gp_dh_C"/>
    <property type="match status" value="1"/>
</dbReference>
<dbReference type="GO" id="GO:0051287">
    <property type="term" value="F:NAD binding"/>
    <property type="evidence" value="ECO:0007669"/>
    <property type="project" value="InterPro"/>
</dbReference>
<dbReference type="SMART" id="SM00846">
    <property type="entry name" value="Gp_dh_N"/>
    <property type="match status" value="1"/>
</dbReference>
<dbReference type="Proteomes" id="UP000269544">
    <property type="component" value="Chromosome"/>
</dbReference>
<reference evidence="10 11" key="1">
    <citation type="submission" date="2018-12" db="EMBL/GenBank/DDBJ databases">
        <authorList>
            <consortium name="Pathogen Informatics"/>
        </authorList>
    </citation>
    <scope>NUCLEOTIDE SEQUENCE [LARGE SCALE GENOMIC DNA]</scope>
    <source>
        <strain evidence="10 11">NCTC13079</strain>
    </source>
</reference>
<dbReference type="InterPro" id="IPR006424">
    <property type="entry name" value="Glyceraldehyde-3-P_DH_1"/>
</dbReference>
<dbReference type="GO" id="GO:0016620">
    <property type="term" value="F:oxidoreductase activity, acting on the aldehyde or oxo group of donors, NAD or NADP as acceptor"/>
    <property type="evidence" value="ECO:0007669"/>
    <property type="project" value="InterPro"/>
</dbReference>
<evidence type="ECO:0000256" key="3">
    <source>
        <dbReference type="PIRSR" id="PIRSR000149-1"/>
    </source>
</evidence>
<feature type="binding site" evidence="5">
    <location>
        <position position="317"/>
    </location>
    <ligand>
        <name>NAD(+)</name>
        <dbReference type="ChEBI" id="CHEBI:57540"/>
    </ligand>
</feature>
<dbReference type="SUPFAM" id="SSF51735">
    <property type="entry name" value="NAD(P)-binding Rossmann-fold domains"/>
    <property type="match status" value="1"/>
</dbReference>
<organism evidence="10 11">
    <name type="scientific">Aedoeadaptatus ivorii</name>
    <dbReference type="NCBI Taxonomy" id="54006"/>
    <lineage>
        <taxon>Bacteria</taxon>
        <taxon>Bacillati</taxon>
        <taxon>Bacillota</taxon>
        <taxon>Tissierellia</taxon>
        <taxon>Tissierellales</taxon>
        <taxon>Peptoniphilaceae</taxon>
        <taxon>Aedoeadaptatus</taxon>
    </lineage>
</organism>
<evidence type="ECO:0000256" key="5">
    <source>
        <dbReference type="PIRSR" id="PIRSR000149-3"/>
    </source>
</evidence>
<dbReference type="GO" id="GO:0006006">
    <property type="term" value="P:glucose metabolic process"/>
    <property type="evidence" value="ECO:0007669"/>
    <property type="project" value="InterPro"/>
</dbReference>
<evidence type="ECO:0000256" key="4">
    <source>
        <dbReference type="PIRSR" id="PIRSR000149-2"/>
    </source>
</evidence>
<dbReference type="SUPFAM" id="SSF55347">
    <property type="entry name" value="Glyceraldehyde-3-phosphate dehydrogenase-like, C-terminal domain"/>
    <property type="match status" value="1"/>
</dbReference>
<evidence type="ECO:0000256" key="1">
    <source>
        <dbReference type="ARBA" id="ARBA00007406"/>
    </source>
</evidence>
<dbReference type="PIRSF" id="PIRSF000149">
    <property type="entry name" value="GAP_DH"/>
    <property type="match status" value="1"/>
</dbReference>
<dbReference type="InterPro" id="IPR036291">
    <property type="entry name" value="NAD(P)-bd_dom_sf"/>
</dbReference>
<dbReference type="GO" id="GO:0050661">
    <property type="term" value="F:NADP binding"/>
    <property type="evidence" value="ECO:0007669"/>
    <property type="project" value="InterPro"/>
</dbReference>
<evidence type="ECO:0000256" key="2">
    <source>
        <dbReference type="ARBA" id="ARBA00023002"/>
    </source>
</evidence>
<evidence type="ECO:0000256" key="6">
    <source>
        <dbReference type="PIRSR" id="PIRSR000149-4"/>
    </source>
</evidence>
<dbReference type="NCBIfam" id="TIGR01534">
    <property type="entry name" value="GAPDH-I"/>
    <property type="match status" value="1"/>
</dbReference>
<feature type="binding site" evidence="4">
    <location>
        <begin position="213"/>
        <end position="214"/>
    </location>
    <ligand>
        <name>D-glyceraldehyde 3-phosphate</name>
        <dbReference type="ChEBI" id="CHEBI:59776"/>
    </ligand>
</feature>
<sequence>MTIRVGVNGFGRIGRDVIRGILLREELPFELVALNASGDWTLMAHLFKYDTVYRKYPGDIQVVDKGFEIDGKLITITDQRDPAQIPWKDMGVDLVIDTTGAFKDKEGVQKHFDAGAKKVIVTAPTKGEDITIVMGVNHDQYDPEKHHFLSNASCTTNCMAPVTKIIMDNFGIEKGMMTTVHAYTNDQNIHDAKHKKDWRRARAAAENIIPTSTGAAKAVAQVLPELEGKLNGYALRVPVPTGSITDMVFELSKPATAEEINAKVKEAAEGPMKGYLEYTEDPIVSSDIIANPHASIFDASLTLAQDNFVKVFSWYDNEWGYSQRVIDLASLVAEKM</sequence>
<feature type="binding site" evidence="4">
    <location>
        <begin position="153"/>
        <end position="155"/>
    </location>
    <ligand>
        <name>D-glyceraldehyde 3-phosphate</name>
        <dbReference type="ChEBI" id="CHEBI:59776"/>
    </ligand>
</feature>
<gene>
    <name evidence="10" type="primary">gap</name>
    <name evidence="10" type="ORF">NCTC13079_00404</name>
</gene>
<dbReference type="RefSeq" id="WP_126464855.1">
    <property type="nucleotide sequence ID" value="NZ_JAUSWF010000002.1"/>
</dbReference>
<keyword evidence="11" id="KW-1185">Reference proteome</keyword>
<dbReference type="FunFam" id="3.30.360.10:FF:000002">
    <property type="entry name" value="Glyceraldehyde-3-phosphate dehydrogenase"/>
    <property type="match status" value="1"/>
</dbReference>
<dbReference type="InterPro" id="IPR020829">
    <property type="entry name" value="GlycerAld_3-P_DH_cat"/>
</dbReference>
<dbReference type="PANTHER" id="PTHR43148">
    <property type="entry name" value="GLYCERALDEHYDE-3-PHOSPHATE DEHYDROGENASE 2"/>
    <property type="match status" value="1"/>
</dbReference>
<feature type="binding site" evidence="4">
    <location>
        <position position="236"/>
    </location>
    <ligand>
        <name>D-glyceraldehyde 3-phosphate</name>
        <dbReference type="ChEBI" id="CHEBI:59776"/>
    </ligand>
</feature>
<feature type="binding site" evidence="5">
    <location>
        <position position="122"/>
    </location>
    <ligand>
        <name>NAD(+)</name>
        <dbReference type="ChEBI" id="CHEBI:57540"/>
    </ligand>
</feature>
<dbReference type="KEGG" id="piv:NCTC13079_00404"/>
<keyword evidence="2 8" id="KW-0560">Oxidoreductase</keyword>
<feature type="domain" description="Glyceraldehyde 3-phosphate dehydrogenase NAD(P) binding" evidence="9">
    <location>
        <begin position="3"/>
        <end position="154"/>
    </location>
</feature>
<accession>A0A448V0A8</accession>
<feature type="binding site" evidence="5">
    <location>
        <begin position="12"/>
        <end position="13"/>
    </location>
    <ligand>
        <name>NAD(+)</name>
        <dbReference type="ChEBI" id="CHEBI:57540"/>
    </ligand>
</feature>
<feature type="binding site" evidence="4">
    <location>
        <position position="184"/>
    </location>
    <ligand>
        <name>D-glyceraldehyde 3-phosphate</name>
        <dbReference type="ChEBI" id="CHEBI:59776"/>
    </ligand>
</feature>
<dbReference type="CDD" id="cd18126">
    <property type="entry name" value="GAPDH_I_C"/>
    <property type="match status" value="1"/>
</dbReference>
<feature type="active site" description="Nucleophile" evidence="3">
    <location>
        <position position="154"/>
    </location>
</feature>
<evidence type="ECO:0000313" key="11">
    <source>
        <dbReference type="Proteomes" id="UP000269544"/>
    </source>
</evidence>
<name>A0A448V0A8_9FIRM</name>
<keyword evidence="5" id="KW-0520">NAD</keyword>
<dbReference type="InterPro" id="IPR020830">
    <property type="entry name" value="GlycerAld_3-P_DH_AS"/>
</dbReference>
<dbReference type="OrthoDB" id="9803304at2"/>
<evidence type="ECO:0000256" key="8">
    <source>
        <dbReference type="RuleBase" id="RU361160"/>
    </source>
</evidence>
<dbReference type="Gene3D" id="3.30.360.10">
    <property type="entry name" value="Dihydrodipicolinate Reductase, domain 2"/>
    <property type="match status" value="1"/>
</dbReference>
<proteinExistence type="inferred from homology"/>
<dbReference type="InterPro" id="IPR020828">
    <property type="entry name" value="GlycerAld_3-P_DH_NAD(P)-bd"/>
</dbReference>
<dbReference type="EMBL" id="LR134523">
    <property type="protein sequence ID" value="VEJ34941.1"/>
    <property type="molecule type" value="Genomic_DNA"/>
</dbReference>
<protein>
    <recommendedName>
        <fullName evidence="8">Glyceraldehyde-3-phosphate dehydrogenase</fullName>
        <ecNumber evidence="8">1.2.1.-</ecNumber>
    </recommendedName>
</protein>
<dbReference type="FunFam" id="3.40.50.720:FF:000001">
    <property type="entry name" value="Glyceraldehyde-3-phosphate dehydrogenase"/>
    <property type="match status" value="1"/>
</dbReference>
<feature type="binding site" evidence="5">
    <location>
        <position position="80"/>
    </location>
    <ligand>
        <name>NAD(+)</name>
        <dbReference type="ChEBI" id="CHEBI:57540"/>
    </ligand>
</feature>
<comment type="similarity">
    <text evidence="1 7">Belongs to the glyceraldehyde-3-phosphate dehydrogenase family.</text>
</comment>